<dbReference type="Proteomes" id="UP000179001">
    <property type="component" value="Unassembled WGS sequence"/>
</dbReference>
<dbReference type="AlphaFoldDB" id="A0A1F5SVU7"/>
<dbReference type="PROSITE" id="PS50005">
    <property type="entry name" value="TPR"/>
    <property type="match status" value="1"/>
</dbReference>
<dbReference type="EMBL" id="MFGJ01000008">
    <property type="protein sequence ID" value="OGF30858.1"/>
    <property type="molecule type" value="Genomic_DNA"/>
</dbReference>
<keyword evidence="1" id="KW-0802">TPR repeat</keyword>
<sequence length="223" mass="26424">MKKVVIFVVVVIIVFVGWFLFGDKVGDWKKNDNSFENISCEQIKINFPDLNEKIAILCDLEAKIYQQYTDETEERLAYLNVAFEWESLGGLELKDEFYQRAVDIYRAFEDKYHDESYTVKWNMAHLYIDLKDYTKAEEYFKKAIVANNADAEPYVALLNLYLQDNLPANYRSVKELLDFAQENVSINREFFLDRYLKYLEKIGETAKADEVRQELKLSFPDKY</sequence>
<dbReference type="InterPro" id="IPR019734">
    <property type="entry name" value="TPR_rpt"/>
</dbReference>
<evidence type="ECO:0000313" key="2">
    <source>
        <dbReference type="EMBL" id="OGF30858.1"/>
    </source>
</evidence>
<proteinExistence type="predicted"/>
<dbReference type="InterPro" id="IPR011990">
    <property type="entry name" value="TPR-like_helical_dom_sf"/>
</dbReference>
<dbReference type="Gene3D" id="1.25.40.10">
    <property type="entry name" value="Tetratricopeptide repeat domain"/>
    <property type="match status" value="1"/>
</dbReference>
<evidence type="ECO:0000256" key="1">
    <source>
        <dbReference type="PROSITE-ProRule" id="PRU00339"/>
    </source>
</evidence>
<feature type="repeat" description="TPR" evidence="1">
    <location>
        <begin position="117"/>
        <end position="150"/>
    </location>
</feature>
<dbReference type="SUPFAM" id="SSF48452">
    <property type="entry name" value="TPR-like"/>
    <property type="match status" value="1"/>
</dbReference>
<organism evidence="2 3">
    <name type="scientific">Candidatus Falkowbacteria bacterium RIFOXYC2_FULL_36_12</name>
    <dbReference type="NCBI Taxonomy" id="1798002"/>
    <lineage>
        <taxon>Bacteria</taxon>
        <taxon>Candidatus Falkowiibacteriota</taxon>
    </lineage>
</organism>
<protein>
    <submittedName>
        <fullName evidence="2">Uncharacterized protein</fullName>
    </submittedName>
</protein>
<accession>A0A1F5SVU7</accession>
<evidence type="ECO:0000313" key="3">
    <source>
        <dbReference type="Proteomes" id="UP000179001"/>
    </source>
</evidence>
<dbReference type="STRING" id="1798002.A2478_00180"/>
<reference evidence="2 3" key="1">
    <citation type="journal article" date="2016" name="Nat. Commun.">
        <title>Thousands of microbial genomes shed light on interconnected biogeochemical processes in an aquifer system.</title>
        <authorList>
            <person name="Anantharaman K."/>
            <person name="Brown C.T."/>
            <person name="Hug L.A."/>
            <person name="Sharon I."/>
            <person name="Castelle C.J."/>
            <person name="Probst A.J."/>
            <person name="Thomas B.C."/>
            <person name="Singh A."/>
            <person name="Wilkins M.J."/>
            <person name="Karaoz U."/>
            <person name="Brodie E.L."/>
            <person name="Williams K.H."/>
            <person name="Hubbard S.S."/>
            <person name="Banfield J.F."/>
        </authorList>
    </citation>
    <scope>NUCLEOTIDE SEQUENCE [LARGE SCALE GENOMIC DNA]</scope>
</reference>
<name>A0A1F5SVU7_9BACT</name>
<dbReference type="Pfam" id="PF13181">
    <property type="entry name" value="TPR_8"/>
    <property type="match status" value="1"/>
</dbReference>
<comment type="caution">
    <text evidence="2">The sequence shown here is derived from an EMBL/GenBank/DDBJ whole genome shotgun (WGS) entry which is preliminary data.</text>
</comment>
<gene>
    <name evidence="2" type="ORF">A2478_00180</name>
</gene>